<sequence length="26" mass="3049">KGHKEVMTATRTVHTRQTVLRNKTVR</sequence>
<organism evidence="1">
    <name type="scientific">marine metagenome</name>
    <dbReference type="NCBI Taxonomy" id="408172"/>
    <lineage>
        <taxon>unclassified sequences</taxon>
        <taxon>metagenomes</taxon>
        <taxon>ecological metagenomes</taxon>
    </lineage>
</organism>
<feature type="non-terminal residue" evidence="1">
    <location>
        <position position="1"/>
    </location>
</feature>
<name>A0A383CEG8_9ZZZZ</name>
<evidence type="ECO:0000313" key="1">
    <source>
        <dbReference type="EMBL" id="SVE30480.1"/>
    </source>
</evidence>
<gene>
    <name evidence="1" type="ORF">METZ01_LOCUS483334</name>
</gene>
<proteinExistence type="predicted"/>
<dbReference type="AlphaFoldDB" id="A0A383CEG8"/>
<protein>
    <submittedName>
        <fullName evidence="1">Uncharacterized protein</fullName>
    </submittedName>
</protein>
<dbReference type="EMBL" id="UINC01208098">
    <property type="protein sequence ID" value="SVE30480.1"/>
    <property type="molecule type" value="Genomic_DNA"/>
</dbReference>
<accession>A0A383CEG8</accession>
<reference evidence="1" key="1">
    <citation type="submission" date="2018-05" db="EMBL/GenBank/DDBJ databases">
        <authorList>
            <person name="Lanie J.A."/>
            <person name="Ng W.-L."/>
            <person name="Kazmierczak K.M."/>
            <person name="Andrzejewski T.M."/>
            <person name="Davidsen T.M."/>
            <person name="Wayne K.J."/>
            <person name="Tettelin H."/>
            <person name="Glass J.I."/>
            <person name="Rusch D."/>
            <person name="Podicherti R."/>
            <person name="Tsui H.-C.T."/>
            <person name="Winkler M.E."/>
        </authorList>
    </citation>
    <scope>NUCLEOTIDE SEQUENCE</scope>
</reference>